<dbReference type="GO" id="GO:0046872">
    <property type="term" value="F:metal ion binding"/>
    <property type="evidence" value="ECO:0007669"/>
    <property type="project" value="InterPro"/>
</dbReference>
<dbReference type="AlphaFoldDB" id="A0A7R7XPI0"/>
<evidence type="ECO:0000313" key="2">
    <source>
        <dbReference type="Proteomes" id="UP000654913"/>
    </source>
</evidence>
<dbReference type="GeneID" id="64975331"/>
<reference evidence="1" key="2">
    <citation type="submission" date="2021-02" db="EMBL/GenBank/DDBJ databases">
        <title>Aspergillus puulaauensis MK2 genome sequence.</title>
        <authorList>
            <person name="Futagami T."/>
            <person name="Mori K."/>
            <person name="Kadooka C."/>
            <person name="Tanaka T."/>
        </authorList>
    </citation>
    <scope>NUCLEOTIDE SEQUENCE</scope>
    <source>
        <strain evidence="1">MK2</strain>
    </source>
</reference>
<dbReference type="CDD" id="cd00371">
    <property type="entry name" value="HMA"/>
    <property type="match status" value="1"/>
</dbReference>
<evidence type="ECO:0000313" key="1">
    <source>
        <dbReference type="EMBL" id="BCS25326.1"/>
    </source>
</evidence>
<protein>
    <recommendedName>
        <fullName evidence="3">HMA domain-containing protein</fullName>
    </recommendedName>
</protein>
<dbReference type="InterPro" id="IPR006121">
    <property type="entry name" value="HMA_dom"/>
</dbReference>
<dbReference type="Gene3D" id="3.30.70.100">
    <property type="match status" value="2"/>
</dbReference>
<evidence type="ECO:0008006" key="3">
    <source>
        <dbReference type="Google" id="ProtNLM"/>
    </source>
</evidence>
<gene>
    <name evidence="1" type="ORF">APUU_50037A</name>
</gene>
<reference evidence="1" key="1">
    <citation type="submission" date="2021-01" db="EMBL/GenBank/DDBJ databases">
        <authorList>
            <consortium name="Aspergillus puulaauensis MK2 genome sequencing consortium"/>
            <person name="Kazuki M."/>
            <person name="Futagami T."/>
        </authorList>
    </citation>
    <scope>NUCLEOTIDE SEQUENCE</scope>
    <source>
        <strain evidence="1">MK2</strain>
    </source>
</reference>
<dbReference type="Proteomes" id="UP000654913">
    <property type="component" value="Chromosome 5"/>
</dbReference>
<proteinExistence type="predicted"/>
<dbReference type="OrthoDB" id="432719at2759"/>
<organism evidence="1 2">
    <name type="scientific">Aspergillus puulaauensis</name>
    <dbReference type="NCBI Taxonomy" id="1220207"/>
    <lineage>
        <taxon>Eukaryota</taxon>
        <taxon>Fungi</taxon>
        <taxon>Dikarya</taxon>
        <taxon>Ascomycota</taxon>
        <taxon>Pezizomycotina</taxon>
        <taxon>Eurotiomycetes</taxon>
        <taxon>Eurotiomycetidae</taxon>
        <taxon>Eurotiales</taxon>
        <taxon>Aspergillaceae</taxon>
        <taxon>Aspergillus</taxon>
    </lineage>
</organism>
<dbReference type="KEGG" id="apuu:APUU_50037A"/>
<accession>A0A7R7XPI0</accession>
<dbReference type="EMBL" id="AP024447">
    <property type="protein sequence ID" value="BCS25326.1"/>
    <property type="molecule type" value="Genomic_DNA"/>
</dbReference>
<dbReference type="SUPFAM" id="SSF55008">
    <property type="entry name" value="HMA, heavy metal-associated domain"/>
    <property type="match status" value="2"/>
</dbReference>
<sequence>MSDWMFLYGKAIVSIISKGHSRGSLASEAEVGPQPVHQSPGAPLTWVLTLATQSFNTGDDLPVIQKNLSARVVESGIPRDDDLVSVVDGHLTGTRIRITLSISATPCSSCFGKITNTLNDQPWVQSADVNLLASSDSPGPIAYLLPKRQSNPSTLADIWRVSYFIRAITCSSCVGTVTDTLIRNKWITKLDENIVPENATVELQGKEHLEEVVALISEMGYAATLGEVERSAPSE</sequence>
<keyword evidence="2" id="KW-1185">Reference proteome</keyword>
<dbReference type="InterPro" id="IPR036163">
    <property type="entry name" value="HMA_dom_sf"/>
</dbReference>
<name>A0A7R7XPI0_9EURO</name>
<dbReference type="RefSeq" id="XP_041557520.1">
    <property type="nucleotide sequence ID" value="XM_041704990.1"/>
</dbReference>